<sequence length="104" mass="11102">MSICLRIALFTLFAAALLPGSALSASVLDTPWTESESRLGYLTPATSYQKAIAVHALEIEQAMPRSIVAPTSTLPPGMLLMVMNAAEPQEESLRGLSGSFVHTR</sequence>
<dbReference type="AlphaFoldDB" id="A0A7C4AHS7"/>
<dbReference type="EMBL" id="DSRP01000635">
    <property type="protein sequence ID" value="HGG93099.1"/>
    <property type="molecule type" value="Genomic_DNA"/>
</dbReference>
<feature type="signal peptide" evidence="1">
    <location>
        <begin position="1"/>
        <end position="24"/>
    </location>
</feature>
<comment type="caution">
    <text evidence="2">The sequence shown here is derived from an EMBL/GenBank/DDBJ whole genome shotgun (WGS) entry which is preliminary data.</text>
</comment>
<name>A0A7C4AHS7_9BACT</name>
<protein>
    <submittedName>
        <fullName evidence="2">Uncharacterized protein</fullName>
    </submittedName>
</protein>
<gene>
    <name evidence="2" type="ORF">ENR59_09150</name>
</gene>
<keyword evidence="1" id="KW-0732">Signal</keyword>
<feature type="chain" id="PRO_5028069762" evidence="1">
    <location>
        <begin position="25"/>
        <end position="104"/>
    </location>
</feature>
<proteinExistence type="predicted"/>
<reference evidence="2" key="1">
    <citation type="journal article" date="2020" name="mSystems">
        <title>Genome- and Community-Level Interaction Insights into Carbon Utilization and Element Cycling Functions of Hydrothermarchaeota in Hydrothermal Sediment.</title>
        <authorList>
            <person name="Zhou Z."/>
            <person name="Liu Y."/>
            <person name="Xu W."/>
            <person name="Pan J."/>
            <person name="Luo Z.H."/>
            <person name="Li M."/>
        </authorList>
    </citation>
    <scope>NUCLEOTIDE SEQUENCE [LARGE SCALE GENOMIC DNA]</scope>
    <source>
        <strain evidence="2">SpSt-413</strain>
    </source>
</reference>
<evidence type="ECO:0000313" key="2">
    <source>
        <dbReference type="EMBL" id="HGG93099.1"/>
    </source>
</evidence>
<evidence type="ECO:0000256" key="1">
    <source>
        <dbReference type="SAM" id="SignalP"/>
    </source>
</evidence>
<accession>A0A7C4AHS7</accession>
<organism evidence="2">
    <name type="scientific">Fundidesulfovibrio putealis</name>
    <dbReference type="NCBI Taxonomy" id="270496"/>
    <lineage>
        <taxon>Bacteria</taxon>
        <taxon>Pseudomonadati</taxon>
        <taxon>Thermodesulfobacteriota</taxon>
        <taxon>Desulfovibrionia</taxon>
        <taxon>Desulfovibrionales</taxon>
        <taxon>Desulfovibrionaceae</taxon>
        <taxon>Fundidesulfovibrio</taxon>
    </lineage>
</organism>